<evidence type="ECO:0000313" key="2">
    <source>
        <dbReference type="EMBL" id="CAH3172406.1"/>
    </source>
</evidence>
<keyword evidence="1" id="KW-0472">Membrane</keyword>
<proteinExistence type="predicted"/>
<gene>
    <name evidence="2" type="ORF">PEVE_00008418</name>
</gene>
<protein>
    <submittedName>
        <fullName evidence="2">Uncharacterized protein</fullName>
    </submittedName>
</protein>
<dbReference type="EMBL" id="CALNXI010001574">
    <property type="protein sequence ID" value="CAH3172406.1"/>
    <property type="molecule type" value="Genomic_DNA"/>
</dbReference>
<sequence>MTDTPVDADEVGAFGLYKTGTEHLSTESVNSINLYVVNVHLGKAKVNCKVEVDTGASRSKVSKFLLNLVLLLYLLLMIIVM</sequence>
<organism evidence="2 3">
    <name type="scientific">Porites evermanni</name>
    <dbReference type="NCBI Taxonomy" id="104178"/>
    <lineage>
        <taxon>Eukaryota</taxon>
        <taxon>Metazoa</taxon>
        <taxon>Cnidaria</taxon>
        <taxon>Anthozoa</taxon>
        <taxon>Hexacorallia</taxon>
        <taxon>Scleractinia</taxon>
        <taxon>Fungiina</taxon>
        <taxon>Poritidae</taxon>
        <taxon>Porites</taxon>
    </lineage>
</organism>
<reference evidence="2 3" key="1">
    <citation type="submission" date="2022-05" db="EMBL/GenBank/DDBJ databases">
        <authorList>
            <consortium name="Genoscope - CEA"/>
            <person name="William W."/>
        </authorList>
    </citation>
    <scope>NUCLEOTIDE SEQUENCE [LARGE SCALE GENOMIC DNA]</scope>
</reference>
<dbReference type="Proteomes" id="UP001159427">
    <property type="component" value="Unassembled WGS sequence"/>
</dbReference>
<accession>A0ABN8R0V6</accession>
<keyword evidence="1" id="KW-0812">Transmembrane</keyword>
<name>A0ABN8R0V6_9CNID</name>
<keyword evidence="1" id="KW-1133">Transmembrane helix</keyword>
<keyword evidence="3" id="KW-1185">Reference proteome</keyword>
<evidence type="ECO:0000313" key="3">
    <source>
        <dbReference type="Proteomes" id="UP001159427"/>
    </source>
</evidence>
<feature type="transmembrane region" description="Helical" evidence="1">
    <location>
        <begin position="64"/>
        <end position="80"/>
    </location>
</feature>
<comment type="caution">
    <text evidence="2">The sequence shown here is derived from an EMBL/GenBank/DDBJ whole genome shotgun (WGS) entry which is preliminary data.</text>
</comment>
<evidence type="ECO:0000256" key="1">
    <source>
        <dbReference type="SAM" id="Phobius"/>
    </source>
</evidence>